<keyword evidence="11 18" id="KW-0413">Isomerase</keyword>
<feature type="domain" description="YjeF C-terminal" evidence="20">
    <location>
        <begin position="228"/>
        <end position="510"/>
    </location>
</feature>
<evidence type="ECO:0000256" key="8">
    <source>
        <dbReference type="ARBA" id="ARBA00022857"/>
    </source>
</evidence>
<comment type="similarity">
    <text evidence="4 19">In the C-terminal section; belongs to the NnrD/CARKD family.</text>
</comment>
<evidence type="ECO:0000259" key="20">
    <source>
        <dbReference type="PROSITE" id="PS51383"/>
    </source>
</evidence>
<comment type="similarity">
    <text evidence="3 19">In the N-terminal section; belongs to the NnrE/AIBP family.</text>
</comment>
<comment type="catalytic activity">
    <reaction evidence="2 18 19">
        <text>(6R)-NADPHX = (6S)-NADPHX</text>
        <dbReference type="Rhea" id="RHEA:32227"/>
        <dbReference type="ChEBI" id="CHEBI:64076"/>
        <dbReference type="ChEBI" id="CHEBI:64077"/>
        <dbReference type="EC" id="5.1.99.6"/>
    </reaction>
</comment>
<dbReference type="GO" id="GO:0052856">
    <property type="term" value="F:NAD(P)HX epimerase activity"/>
    <property type="evidence" value="ECO:0007669"/>
    <property type="project" value="UniProtKB-UniRule"/>
</dbReference>
<dbReference type="AlphaFoldDB" id="I0A2B3"/>
<dbReference type="FunCoup" id="I0A2B3">
    <property type="interactions" value="35"/>
</dbReference>
<dbReference type="Gene3D" id="3.40.50.10260">
    <property type="entry name" value="YjeF N-terminal domain"/>
    <property type="match status" value="1"/>
</dbReference>
<dbReference type="PANTHER" id="PTHR12592">
    <property type="entry name" value="ATP-DEPENDENT (S)-NAD(P)H-HYDRATE DEHYDRATASE FAMILY MEMBER"/>
    <property type="match status" value="1"/>
</dbReference>
<reference evidence="22 23" key="2">
    <citation type="journal article" date="2014" name="Extremophiles">
        <title>Analysis of the complete genome of Fervidococcus fontis confirms the distinct phylogenetic position of the order Fervidicoccales and suggests its environmental function.</title>
        <authorList>
            <person name="Lebedinsky A.V."/>
            <person name="Mardanov A.V."/>
            <person name="Kublanov I.V."/>
            <person name="Gumerov V.M."/>
            <person name="Beletsky A.V."/>
            <person name="Perevalova A.A."/>
            <person name="Bidzhieva S.Kh."/>
            <person name="Bonch-Osmolovskaya E.A."/>
            <person name="Skryabin K.G."/>
            <person name="Ravin N.V."/>
        </authorList>
    </citation>
    <scope>NUCLEOTIDE SEQUENCE [LARGE SCALE GENOMIC DNA]</scope>
    <source>
        <strain evidence="23">DSM 19380 / VKM B-2539 / Kam940</strain>
    </source>
</reference>
<dbReference type="PROSITE" id="PS51383">
    <property type="entry name" value="YJEF_C_3"/>
    <property type="match status" value="1"/>
</dbReference>
<keyword evidence="22" id="KW-0808">Transferase</keyword>
<comment type="catalytic activity">
    <reaction evidence="1 18 19">
        <text>(6R)-NADHX = (6S)-NADHX</text>
        <dbReference type="Rhea" id="RHEA:32215"/>
        <dbReference type="ChEBI" id="CHEBI:64074"/>
        <dbReference type="ChEBI" id="CHEBI:64075"/>
        <dbReference type="EC" id="5.1.99.6"/>
    </reaction>
</comment>
<sequence>MLGDCLSSKRIRAIEENMTYLGIPTLLLMENAGKCVAEESYKALETLGKENGKVVVVAGRGGNAGDGFVAARHLRAMGVSVDVLLLYQKELINHNDARTNLDYLLKDFQINIFHWDEISPHSFLKNYDIIIDAILGTGVRGELRYPIPQAIEAINSSGSYVVAVDIPSGIDPDTGELASYRDEKIAVKANTTVVMHYRKKGLENRGEFAGKQVICDVGITPAAEKIVGPGDVRNFLKLKPKDAKKGDGGIVTVIGGSKEYYGAPTLSALAVLRAGADLVYLIVPEKIKQIVSSFTPSLIVIGTENDYHSPEEISSIDKYISRSDSVVVGPGLGFNETTCNFVSELIDHLKSKYPDAKVIVDADALKCIAKNKKTLNENFVLTPHRGELDLLLRSYDITGDNDREKNSLNLSNKLGGAIVVSKGPIDYICSAKYGCREKRCGNPGMSIGGTGDILTGLIAAFYKRTGSLFYASCIASFVNSLAGDYLLNNYNEFYTSEDVLNCISTVLRDLFNKKK</sequence>
<evidence type="ECO:0000256" key="15">
    <source>
        <dbReference type="ARBA" id="ARBA00048238"/>
    </source>
</evidence>
<keyword evidence="12 17" id="KW-0456">Lyase</keyword>
<comment type="function">
    <text evidence="17">Catalyzes the dehydration of the S-form of NAD(P)HX at the expense of ADP, which is converted to AMP. Together with NAD(P)HX epimerase, which catalyzes the epimerization of the S- and R-forms, the enzyme allows the repair of both epimers of NAD(P)HX, a damaged form of NAD(P)H that is a result of enzymatic or heat-dependent hydration.</text>
</comment>
<keyword evidence="8 17" id="KW-0521">NADP</keyword>
<evidence type="ECO:0000256" key="7">
    <source>
        <dbReference type="ARBA" id="ARBA00022840"/>
    </source>
</evidence>
<dbReference type="InterPro" id="IPR030677">
    <property type="entry name" value="Nnr"/>
</dbReference>
<dbReference type="CDD" id="cd01171">
    <property type="entry name" value="YXKO-related"/>
    <property type="match status" value="1"/>
</dbReference>
<dbReference type="eggNOG" id="arCOG00018">
    <property type="taxonomic scope" value="Archaea"/>
</dbReference>
<dbReference type="InParanoid" id="I0A2B3"/>
<dbReference type="PIRSF" id="PIRSF017184">
    <property type="entry name" value="Nnr"/>
    <property type="match status" value="1"/>
</dbReference>
<feature type="binding site" evidence="18">
    <location>
        <position position="132"/>
    </location>
    <ligand>
        <name>K(+)</name>
        <dbReference type="ChEBI" id="CHEBI:29103"/>
    </ligand>
</feature>
<comment type="catalytic activity">
    <reaction evidence="16 17 19">
        <text>(6S)-NADPHX + ADP = AMP + phosphate + NADPH + H(+)</text>
        <dbReference type="Rhea" id="RHEA:32235"/>
        <dbReference type="ChEBI" id="CHEBI:15378"/>
        <dbReference type="ChEBI" id="CHEBI:43474"/>
        <dbReference type="ChEBI" id="CHEBI:57783"/>
        <dbReference type="ChEBI" id="CHEBI:64076"/>
        <dbReference type="ChEBI" id="CHEBI:456215"/>
        <dbReference type="ChEBI" id="CHEBI:456216"/>
        <dbReference type="EC" id="4.2.1.136"/>
    </reaction>
</comment>
<comment type="caution">
    <text evidence="17">Lacks conserved residue(s) required for the propagation of feature annotation.</text>
</comment>
<evidence type="ECO:0000256" key="4">
    <source>
        <dbReference type="ARBA" id="ARBA00009524"/>
    </source>
</evidence>
<dbReference type="GeneID" id="12450229"/>
<feature type="binding site" evidence="17">
    <location>
        <position position="331"/>
    </location>
    <ligand>
        <name>(6S)-NADPHX</name>
        <dbReference type="ChEBI" id="CHEBI:64076"/>
    </ligand>
</feature>
<feature type="binding site" evidence="17">
    <location>
        <position position="263"/>
    </location>
    <ligand>
        <name>(6S)-NADPHX</name>
        <dbReference type="ChEBI" id="CHEBI:64076"/>
    </ligand>
</feature>
<dbReference type="OrthoDB" id="15148at2157"/>
<dbReference type="NCBIfam" id="TIGR00197">
    <property type="entry name" value="yjeF_nterm"/>
    <property type="match status" value="1"/>
</dbReference>
<evidence type="ECO:0000256" key="19">
    <source>
        <dbReference type="PIRNR" id="PIRNR017184"/>
    </source>
</evidence>
<keyword evidence="6 17" id="KW-0547">Nucleotide-binding</keyword>
<comment type="function">
    <text evidence="18">Catalyzes the epimerization of the S- and R-forms of NAD(P)HX, a damaged form of NAD(P)H that is a result of enzymatic or heat-dependent hydration. This is a prerequisite for the S-specific NAD(P)H-hydrate dehydratase to allow the repair of both epimers of NAD(P)HX.</text>
</comment>
<name>I0A2B3_FERFK</name>
<feature type="binding site" evidence="17">
    <location>
        <position position="451"/>
    </location>
    <ligand>
        <name>AMP</name>
        <dbReference type="ChEBI" id="CHEBI:456215"/>
    </ligand>
</feature>
<evidence type="ECO:0000256" key="5">
    <source>
        <dbReference type="ARBA" id="ARBA00022723"/>
    </source>
</evidence>
<feature type="binding site" evidence="18">
    <location>
        <begin position="136"/>
        <end position="142"/>
    </location>
    <ligand>
        <name>(6S)-NADPHX</name>
        <dbReference type="ChEBI" id="CHEBI:64076"/>
    </ligand>
</feature>
<dbReference type="SUPFAM" id="SSF53613">
    <property type="entry name" value="Ribokinase-like"/>
    <property type="match status" value="1"/>
</dbReference>
<keyword evidence="5 18" id="KW-0479">Metal-binding</keyword>
<evidence type="ECO:0000256" key="11">
    <source>
        <dbReference type="ARBA" id="ARBA00023235"/>
    </source>
</evidence>
<dbReference type="GO" id="GO:0046872">
    <property type="term" value="F:metal ion binding"/>
    <property type="evidence" value="ECO:0007669"/>
    <property type="project" value="UniProtKB-UniRule"/>
</dbReference>
<dbReference type="PROSITE" id="PS01049">
    <property type="entry name" value="YJEF_C_1"/>
    <property type="match status" value="1"/>
</dbReference>
<dbReference type="Proteomes" id="UP000007391">
    <property type="component" value="Chromosome"/>
</dbReference>
<protein>
    <recommendedName>
        <fullName evidence="19">Bifunctional NAD(P)H-hydrate repair enzyme</fullName>
    </recommendedName>
    <alternativeName>
        <fullName evidence="19">Nicotinamide nucleotide repair protein</fullName>
    </alternativeName>
    <domain>
        <recommendedName>
            <fullName evidence="19">ADP-dependent (S)-NAD(P)H-hydrate dehydratase</fullName>
            <ecNumber evidence="19">4.2.1.136</ecNumber>
        </recommendedName>
        <alternativeName>
            <fullName evidence="19">ADP-dependent NAD(P)HX dehydratase</fullName>
        </alternativeName>
    </domain>
    <domain>
        <recommendedName>
            <fullName evidence="19">NAD(P)H-hydrate epimerase</fullName>
            <ecNumber evidence="19">5.1.99.6</ecNumber>
        </recommendedName>
    </domain>
</protein>
<evidence type="ECO:0000256" key="16">
    <source>
        <dbReference type="ARBA" id="ARBA00049209"/>
    </source>
</evidence>
<comment type="similarity">
    <text evidence="18">Belongs to the NnrE/AIBP family.</text>
</comment>
<dbReference type="InterPro" id="IPR000631">
    <property type="entry name" value="CARKD"/>
</dbReference>
<dbReference type="EC" id="4.2.1.136" evidence="19"/>
<evidence type="ECO:0000256" key="2">
    <source>
        <dbReference type="ARBA" id="ARBA00000909"/>
    </source>
</evidence>
<comment type="function">
    <text evidence="14 19">Bifunctional enzyme that catalyzes the epimerization of the S- and R-forms of NAD(P)HX and the dehydration of the S-form of NAD(P)HX at the expense of ADP, which is converted to AMP. This allows the repair of both epimers of NAD(P)HX, a damaged form of NAD(P)H that is a result of enzymatic or heat-dependent hydration.</text>
</comment>
<dbReference type="HOGENOM" id="CLU_024853_4_1_2"/>
<evidence type="ECO:0000256" key="3">
    <source>
        <dbReference type="ARBA" id="ARBA00006001"/>
    </source>
</evidence>
<keyword evidence="10 17" id="KW-0520">NAD</keyword>
<proteinExistence type="inferred from homology"/>
<dbReference type="HAMAP" id="MF_01966">
    <property type="entry name" value="NADHX_epimerase"/>
    <property type="match status" value="1"/>
</dbReference>
<evidence type="ECO:0000256" key="13">
    <source>
        <dbReference type="ARBA" id="ARBA00023268"/>
    </source>
</evidence>
<evidence type="ECO:0000256" key="1">
    <source>
        <dbReference type="ARBA" id="ARBA00000013"/>
    </source>
</evidence>
<keyword evidence="9 18" id="KW-0630">Potassium</keyword>
<dbReference type="PROSITE" id="PS51385">
    <property type="entry name" value="YJEF_N"/>
    <property type="match status" value="1"/>
</dbReference>
<dbReference type="InterPro" id="IPR004443">
    <property type="entry name" value="YjeF_N_dom"/>
</dbReference>
<comment type="catalytic activity">
    <reaction evidence="15 17 19">
        <text>(6S)-NADHX + ADP = AMP + phosphate + NADH + H(+)</text>
        <dbReference type="Rhea" id="RHEA:32223"/>
        <dbReference type="ChEBI" id="CHEBI:15378"/>
        <dbReference type="ChEBI" id="CHEBI:43474"/>
        <dbReference type="ChEBI" id="CHEBI:57945"/>
        <dbReference type="ChEBI" id="CHEBI:64074"/>
        <dbReference type="ChEBI" id="CHEBI:456215"/>
        <dbReference type="ChEBI" id="CHEBI:456216"/>
        <dbReference type="EC" id="4.2.1.136"/>
    </reaction>
</comment>
<evidence type="ECO:0000256" key="9">
    <source>
        <dbReference type="ARBA" id="ARBA00022958"/>
    </source>
</evidence>
<feature type="binding site" evidence="17">
    <location>
        <position position="452"/>
    </location>
    <ligand>
        <name>(6S)-NADPHX</name>
        <dbReference type="ChEBI" id="CHEBI:64076"/>
    </ligand>
</feature>
<dbReference type="Pfam" id="PF03853">
    <property type="entry name" value="YjeF_N"/>
    <property type="match status" value="1"/>
</dbReference>
<evidence type="ECO:0000313" key="22">
    <source>
        <dbReference type="EMBL" id="AFH43120.1"/>
    </source>
</evidence>
<dbReference type="Gene3D" id="3.40.1190.20">
    <property type="match status" value="1"/>
</dbReference>
<dbReference type="GO" id="GO:0052855">
    <property type="term" value="F:ADP-dependent NAD(P)H-hydrate dehydratase activity"/>
    <property type="evidence" value="ECO:0007669"/>
    <property type="project" value="UniProtKB-UniRule"/>
</dbReference>
<evidence type="ECO:0000256" key="17">
    <source>
        <dbReference type="HAMAP-Rule" id="MF_01965"/>
    </source>
</evidence>
<evidence type="ECO:0000259" key="21">
    <source>
        <dbReference type="PROSITE" id="PS51385"/>
    </source>
</evidence>
<dbReference type="Pfam" id="PF01256">
    <property type="entry name" value="Carb_kinase"/>
    <property type="match status" value="1"/>
</dbReference>
<dbReference type="PANTHER" id="PTHR12592:SF0">
    <property type="entry name" value="ATP-DEPENDENT (S)-NAD(P)H-HYDRATE DEHYDRATASE"/>
    <property type="match status" value="1"/>
</dbReference>
<dbReference type="GO" id="GO:0016301">
    <property type="term" value="F:kinase activity"/>
    <property type="evidence" value="ECO:0007669"/>
    <property type="project" value="UniProtKB-KW"/>
</dbReference>
<evidence type="ECO:0000313" key="23">
    <source>
        <dbReference type="Proteomes" id="UP000007391"/>
    </source>
</evidence>
<dbReference type="GO" id="GO:0005524">
    <property type="term" value="F:ATP binding"/>
    <property type="evidence" value="ECO:0007669"/>
    <property type="project" value="UniProtKB-UniRule"/>
</dbReference>
<accession>I0A2B3</accession>
<dbReference type="GO" id="GO:0110051">
    <property type="term" value="P:metabolite repair"/>
    <property type="evidence" value="ECO:0007669"/>
    <property type="project" value="TreeGrafter"/>
</dbReference>
<dbReference type="SUPFAM" id="SSF64153">
    <property type="entry name" value="YjeF N-terminal domain-like"/>
    <property type="match status" value="1"/>
</dbReference>
<dbReference type="STRING" id="1163730.FFONT_1132"/>
<evidence type="ECO:0000256" key="12">
    <source>
        <dbReference type="ARBA" id="ARBA00023239"/>
    </source>
</evidence>
<evidence type="ECO:0000256" key="6">
    <source>
        <dbReference type="ARBA" id="ARBA00022741"/>
    </source>
</evidence>
<dbReference type="InterPro" id="IPR036652">
    <property type="entry name" value="YjeF_N_dom_sf"/>
</dbReference>
<feature type="domain" description="YjeF N-terminal" evidence="21">
    <location>
        <begin position="11"/>
        <end position="225"/>
    </location>
</feature>
<keyword evidence="23" id="KW-1185">Reference proteome</keyword>
<comment type="cofactor">
    <cofactor evidence="18 19">
        <name>K(+)</name>
        <dbReference type="ChEBI" id="CHEBI:29103"/>
    </cofactor>
    <text evidence="18 19">Binds 1 potassium ion per subunit.</text>
</comment>
<dbReference type="GO" id="GO:0046496">
    <property type="term" value="P:nicotinamide nucleotide metabolic process"/>
    <property type="evidence" value="ECO:0007669"/>
    <property type="project" value="UniProtKB-UniRule"/>
</dbReference>
<evidence type="ECO:0000256" key="10">
    <source>
        <dbReference type="ARBA" id="ARBA00023027"/>
    </source>
</evidence>
<dbReference type="NCBIfam" id="TIGR00196">
    <property type="entry name" value="yjeF_cterm"/>
    <property type="match status" value="1"/>
</dbReference>
<dbReference type="HAMAP" id="MF_01965">
    <property type="entry name" value="NADHX_dehydratase"/>
    <property type="match status" value="1"/>
</dbReference>
<dbReference type="EC" id="5.1.99.6" evidence="19"/>
<keyword evidence="22" id="KW-0418">Kinase</keyword>
<dbReference type="InterPro" id="IPR017953">
    <property type="entry name" value="Carbohydrate_kinase_pred_CS"/>
</dbReference>
<comment type="similarity">
    <text evidence="17">Belongs to the NnrD/CARKD family.</text>
</comment>
<feature type="binding site" evidence="18">
    <location>
        <position position="63"/>
    </location>
    <ligand>
        <name>K(+)</name>
        <dbReference type="ChEBI" id="CHEBI:29103"/>
    </ligand>
</feature>
<dbReference type="KEGG" id="ffo:FFONT_1132"/>
<comment type="cofactor">
    <cofactor evidence="17">
        <name>Mg(2+)</name>
        <dbReference type="ChEBI" id="CHEBI:18420"/>
    </cofactor>
</comment>
<reference evidence="23" key="1">
    <citation type="submission" date="2012-03" db="EMBL/GenBank/DDBJ databases">
        <title>Fervidicoccus fontis complete genome analysis confirms its distinct phylogenetic position and predicts its environmental function.</title>
        <authorList>
            <person name="Lebedinsky A.V."/>
            <person name="Mardanov A.V."/>
            <person name="Gumerov V.M."/>
            <person name="Beletsky A.V."/>
            <person name="Kublanov I.V."/>
            <person name="Perevalova A.A."/>
            <person name="Bonch-Osmolovskaya E.A."/>
            <person name="Ravin N.V."/>
            <person name="Skryabin K.G."/>
        </authorList>
    </citation>
    <scope>NUCLEOTIDE SEQUENCE [LARGE SCALE GENOMIC DNA]</scope>
    <source>
        <strain evidence="23">DSM 19380 / VKM B-2539 / Kam940</strain>
    </source>
</reference>
<dbReference type="EMBL" id="CP003423">
    <property type="protein sequence ID" value="AFH43120.1"/>
    <property type="molecule type" value="Genomic_DNA"/>
</dbReference>
<comment type="subunit">
    <text evidence="17">Homotetramer.</text>
</comment>
<dbReference type="InterPro" id="IPR029056">
    <property type="entry name" value="Ribokinase-like"/>
</dbReference>
<feature type="binding site" evidence="18">
    <location>
        <position position="165"/>
    </location>
    <ligand>
        <name>(6S)-NADPHX</name>
        <dbReference type="ChEBI" id="CHEBI:64076"/>
    </ligand>
</feature>
<feature type="binding site" evidence="18">
    <location>
        <position position="168"/>
    </location>
    <ligand>
        <name>K(+)</name>
        <dbReference type="ChEBI" id="CHEBI:29103"/>
    </ligand>
</feature>
<organism evidence="22 23">
    <name type="scientific">Fervidicoccus fontis (strain DSM 19380 / JCM 18336 / VKM B-2539 / Kam940)</name>
    <dbReference type="NCBI Taxonomy" id="1163730"/>
    <lineage>
        <taxon>Archaea</taxon>
        <taxon>Thermoproteota</taxon>
        <taxon>Thermoprotei</taxon>
        <taxon>Fervidicoccales</taxon>
        <taxon>Fervidicoccaceae</taxon>
        <taxon>Fervidicoccus</taxon>
    </lineage>
</organism>
<dbReference type="RefSeq" id="WP_014558269.1">
    <property type="nucleotide sequence ID" value="NC_017461.1"/>
</dbReference>
<feature type="binding site" evidence="17">
    <location>
        <position position="384"/>
    </location>
    <ligand>
        <name>(6S)-NADPHX</name>
        <dbReference type="ChEBI" id="CHEBI:64076"/>
    </ligand>
</feature>
<evidence type="ECO:0000256" key="18">
    <source>
        <dbReference type="HAMAP-Rule" id="MF_01966"/>
    </source>
</evidence>
<evidence type="ECO:0000256" key="14">
    <source>
        <dbReference type="ARBA" id="ARBA00025153"/>
    </source>
</evidence>
<keyword evidence="7 17" id="KW-0067">ATP-binding</keyword>
<gene>
    <name evidence="18" type="primary">nnrE</name>
    <name evidence="17" type="synonym">nnrD</name>
    <name evidence="22" type="ordered locus">FFONT_1132</name>
</gene>
<keyword evidence="13" id="KW-0511">Multifunctional enzyme</keyword>